<dbReference type="FunCoup" id="A0A2P6N440">
    <property type="interactions" value="2"/>
</dbReference>
<keyword evidence="8" id="KW-1185">Reference proteome</keyword>
<evidence type="ECO:0000259" key="6">
    <source>
        <dbReference type="PROSITE" id="PS50255"/>
    </source>
</evidence>
<evidence type="ECO:0000313" key="8">
    <source>
        <dbReference type="Proteomes" id="UP000241769"/>
    </source>
</evidence>
<dbReference type="InterPro" id="IPR001199">
    <property type="entry name" value="Cyt_B5-like_heme/steroid-bd"/>
</dbReference>
<dbReference type="Pfam" id="PF00173">
    <property type="entry name" value="Cyt-b5"/>
    <property type="match status" value="1"/>
</dbReference>
<comment type="similarity">
    <text evidence="4 5">Belongs to the cytochrome b5 family.</text>
</comment>
<dbReference type="GO" id="GO:0016020">
    <property type="term" value="C:membrane"/>
    <property type="evidence" value="ECO:0007669"/>
    <property type="project" value="TreeGrafter"/>
</dbReference>
<dbReference type="STRING" id="1890364.A0A2P6N440"/>
<sequence length="83" mass="9279">MSKVHSWEEVAKHNTEKDCWVVVDGKVYDVTSFLPEHPGGKKVVITQSGKDATEKFHSLHGPEVLKEYGPKLHVGNVEPKSKL</sequence>
<feature type="domain" description="Cytochrome b5 heme-binding" evidence="6">
    <location>
        <begin position="2"/>
        <end position="78"/>
    </location>
</feature>
<dbReference type="OrthoDB" id="260519at2759"/>
<dbReference type="Gene3D" id="3.10.120.10">
    <property type="entry name" value="Cytochrome b5-like heme/steroid binding domain"/>
    <property type="match status" value="1"/>
</dbReference>
<proteinExistence type="inferred from homology"/>
<keyword evidence="2 5" id="KW-0479">Metal-binding</keyword>
<dbReference type="InterPro" id="IPR036400">
    <property type="entry name" value="Cyt_B5-like_heme/steroid_sf"/>
</dbReference>
<name>A0A2P6N440_9EUKA</name>
<dbReference type="AlphaFoldDB" id="A0A2P6N440"/>
<dbReference type="Proteomes" id="UP000241769">
    <property type="component" value="Unassembled WGS sequence"/>
</dbReference>
<evidence type="ECO:0000256" key="3">
    <source>
        <dbReference type="ARBA" id="ARBA00023004"/>
    </source>
</evidence>
<dbReference type="GO" id="GO:0046872">
    <property type="term" value="F:metal ion binding"/>
    <property type="evidence" value="ECO:0007669"/>
    <property type="project" value="UniProtKB-UniRule"/>
</dbReference>
<dbReference type="PANTHER" id="PTHR19359">
    <property type="entry name" value="CYTOCHROME B5"/>
    <property type="match status" value="1"/>
</dbReference>
<evidence type="ECO:0000256" key="1">
    <source>
        <dbReference type="ARBA" id="ARBA00022617"/>
    </source>
</evidence>
<dbReference type="PROSITE" id="PS00191">
    <property type="entry name" value="CYTOCHROME_B5_1"/>
    <property type="match status" value="1"/>
</dbReference>
<gene>
    <name evidence="7" type="ORF">PROFUN_13442</name>
</gene>
<evidence type="ECO:0000256" key="4">
    <source>
        <dbReference type="ARBA" id="ARBA00038168"/>
    </source>
</evidence>
<dbReference type="InterPro" id="IPR018506">
    <property type="entry name" value="Cyt_B5_heme-BS"/>
</dbReference>
<dbReference type="PRINTS" id="PR00363">
    <property type="entry name" value="CYTOCHROMEB5"/>
</dbReference>
<dbReference type="InParanoid" id="A0A2P6N440"/>
<dbReference type="SMART" id="SM01117">
    <property type="entry name" value="Cyt-b5"/>
    <property type="match status" value="1"/>
</dbReference>
<evidence type="ECO:0000313" key="7">
    <source>
        <dbReference type="EMBL" id="PRP78703.1"/>
    </source>
</evidence>
<comment type="caution">
    <text evidence="7">The sequence shown here is derived from an EMBL/GenBank/DDBJ whole genome shotgun (WGS) entry which is preliminary data.</text>
</comment>
<evidence type="ECO:0000256" key="5">
    <source>
        <dbReference type="RuleBase" id="RU362121"/>
    </source>
</evidence>
<reference evidence="7 8" key="1">
    <citation type="journal article" date="2018" name="Genome Biol. Evol.">
        <title>Multiple Roots of Fruiting Body Formation in Amoebozoa.</title>
        <authorList>
            <person name="Hillmann F."/>
            <person name="Forbes G."/>
            <person name="Novohradska S."/>
            <person name="Ferling I."/>
            <person name="Riege K."/>
            <person name="Groth M."/>
            <person name="Westermann M."/>
            <person name="Marz M."/>
            <person name="Spaller T."/>
            <person name="Winckler T."/>
            <person name="Schaap P."/>
            <person name="Glockner G."/>
        </authorList>
    </citation>
    <scope>NUCLEOTIDE SEQUENCE [LARGE SCALE GENOMIC DNA]</scope>
    <source>
        <strain evidence="7 8">Jena</strain>
    </source>
</reference>
<accession>A0A2P6N440</accession>
<dbReference type="EMBL" id="MDYQ01000210">
    <property type="protein sequence ID" value="PRP78703.1"/>
    <property type="molecule type" value="Genomic_DNA"/>
</dbReference>
<keyword evidence="3 5" id="KW-0408">Iron</keyword>
<dbReference type="GO" id="GO:0020037">
    <property type="term" value="F:heme binding"/>
    <property type="evidence" value="ECO:0007669"/>
    <property type="project" value="UniProtKB-UniRule"/>
</dbReference>
<protein>
    <recommendedName>
        <fullName evidence="6">Cytochrome b5 heme-binding domain-containing protein</fullName>
    </recommendedName>
</protein>
<dbReference type="InterPro" id="IPR050668">
    <property type="entry name" value="Cytochrome_b5"/>
</dbReference>
<dbReference type="FunFam" id="3.10.120.10:FF:000009">
    <property type="entry name" value="Cytochrome b2, mitochondrial, putative"/>
    <property type="match status" value="1"/>
</dbReference>
<keyword evidence="1 5" id="KW-0349">Heme</keyword>
<evidence type="ECO:0000256" key="2">
    <source>
        <dbReference type="ARBA" id="ARBA00022723"/>
    </source>
</evidence>
<dbReference type="SUPFAM" id="SSF55856">
    <property type="entry name" value="Cytochrome b5-like heme/steroid binding domain"/>
    <property type="match status" value="1"/>
</dbReference>
<organism evidence="7 8">
    <name type="scientific">Planoprotostelium fungivorum</name>
    <dbReference type="NCBI Taxonomy" id="1890364"/>
    <lineage>
        <taxon>Eukaryota</taxon>
        <taxon>Amoebozoa</taxon>
        <taxon>Evosea</taxon>
        <taxon>Variosea</taxon>
        <taxon>Cavosteliida</taxon>
        <taxon>Cavosteliaceae</taxon>
        <taxon>Planoprotostelium</taxon>
    </lineage>
</organism>
<dbReference type="PROSITE" id="PS50255">
    <property type="entry name" value="CYTOCHROME_B5_2"/>
    <property type="match status" value="1"/>
</dbReference>